<feature type="active site" description="Nucleophile" evidence="9">
    <location>
        <position position="206"/>
    </location>
</feature>
<keyword evidence="6 9" id="KW-0133">Cell shape</keyword>
<dbReference type="PANTHER" id="PTHR30582:SF24">
    <property type="entry name" value="L,D-TRANSPEPTIDASE ERFK_SRFK-RELATED"/>
    <property type="match status" value="1"/>
</dbReference>
<keyword evidence="12" id="KW-0449">Lipoprotein</keyword>
<dbReference type="OrthoDB" id="9813664at2"/>
<dbReference type="InterPro" id="IPR038063">
    <property type="entry name" value="Transpep_catalytic_dom"/>
</dbReference>
<evidence type="ECO:0000256" key="5">
    <source>
        <dbReference type="ARBA" id="ARBA00022801"/>
    </source>
</evidence>
<accession>A0A4R6RBN7</accession>
<evidence type="ECO:0000256" key="4">
    <source>
        <dbReference type="ARBA" id="ARBA00022679"/>
    </source>
</evidence>
<dbReference type="GO" id="GO:0005576">
    <property type="term" value="C:extracellular region"/>
    <property type="evidence" value="ECO:0007669"/>
    <property type="project" value="TreeGrafter"/>
</dbReference>
<evidence type="ECO:0000256" key="8">
    <source>
        <dbReference type="ARBA" id="ARBA00023316"/>
    </source>
</evidence>
<keyword evidence="7 9" id="KW-0573">Peptidoglycan synthesis</keyword>
<evidence type="ECO:0000256" key="2">
    <source>
        <dbReference type="ARBA" id="ARBA00005992"/>
    </source>
</evidence>
<dbReference type="RefSeq" id="WP_126538459.1">
    <property type="nucleotide sequence ID" value="NZ_BSPM01000009.1"/>
</dbReference>
<evidence type="ECO:0000256" key="6">
    <source>
        <dbReference type="ARBA" id="ARBA00022960"/>
    </source>
</evidence>
<dbReference type="AlphaFoldDB" id="A0A4R6RBN7"/>
<dbReference type="InterPro" id="IPR050979">
    <property type="entry name" value="LD-transpeptidase"/>
</dbReference>
<evidence type="ECO:0000256" key="1">
    <source>
        <dbReference type="ARBA" id="ARBA00004752"/>
    </source>
</evidence>
<comment type="similarity">
    <text evidence="2">Belongs to the YkuD family.</text>
</comment>
<evidence type="ECO:0000259" key="11">
    <source>
        <dbReference type="PROSITE" id="PS52029"/>
    </source>
</evidence>
<reference evidence="12 13" key="1">
    <citation type="submission" date="2019-03" db="EMBL/GenBank/DDBJ databases">
        <title>Genomic Encyclopedia of Type Strains, Phase IV (KMG-IV): sequencing the most valuable type-strain genomes for metagenomic binning, comparative biology and taxonomic classification.</title>
        <authorList>
            <person name="Goeker M."/>
        </authorList>
    </citation>
    <scope>NUCLEOTIDE SEQUENCE [LARGE SCALE GENOMIC DNA]</scope>
    <source>
        <strain evidence="12 13">DSM 102969</strain>
    </source>
</reference>
<sequence length="230" mass="24976">MPTSSAHFPRRAVAATCLALLVAACNTTAPSTPVSALVAKDQAAKEPSPLPFGLGYAPATTVNDLDTTLTGVQLPPEPFRRAEVEFKTDEAPGTLVIDTKEHFLYLVLPDGKAMRYGVGVGREGFGWKGAVRVGSKQEWPRWFPPKEMIARERAKGKILQEMMEGGPGNPLGARALYLYDGEKDTLFRIHGTVEPNTIGRNVSSGCIRMANLDVIDLYDRVPLDAKVVVR</sequence>
<evidence type="ECO:0000256" key="10">
    <source>
        <dbReference type="SAM" id="SignalP"/>
    </source>
</evidence>
<evidence type="ECO:0000256" key="7">
    <source>
        <dbReference type="ARBA" id="ARBA00022984"/>
    </source>
</evidence>
<dbReference type="Gene3D" id="2.40.440.10">
    <property type="entry name" value="L,D-transpeptidase catalytic domain-like"/>
    <property type="match status" value="1"/>
</dbReference>
<dbReference type="UniPathway" id="UPA00219"/>
<feature type="active site" description="Proton donor/acceptor" evidence="9">
    <location>
        <position position="190"/>
    </location>
</feature>
<dbReference type="InterPro" id="IPR005490">
    <property type="entry name" value="LD_TPept_cat_dom"/>
</dbReference>
<comment type="caution">
    <text evidence="12">The sequence shown here is derived from an EMBL/GenBank/DDBJ whole genome shotgun (WGS) entry which is preliminary data.</text>
</comment>
<keyword evidence="8 9" id="KW-0961">Cell wall biogenesis/degradation</keyword>
<keyword evidence="13" id="KW-1185">Reference proteome</keyword>
<dbReference type="GO" id="GO:0008360">
    <property type="term" value="P:regulation of cell shape"/>
    <property type="evidence" value="ECO:0007669"/>
    <property type="project" value="UniProtKB-UniRule"/>
</dbReference>
<keyword evidence="4" id="KW-0808">Transferase</keyword>
<dbReference type="GO" id="GO:0018104">
    <property type="term" value="P:peptidoglycan-protein cross-linking"/>
    <property type="evidence" value="ECO:0007669"/>
    <property type="project" value="TreeGrafter"/>
</dbReference>
<dbReference type="Pfam" id="PF03734">
    <property type="entry name" value="YkuD"/>
    <property type="match status" value="1"/>
</dbReference>
<dbReference type="CDD" id="cd16913">
    <property type="entry name" value="YkuD_like"/>
    <property type="match status" value="1"/>
</dbReference>
<evidence type="ECO:0000256" key="9">
    <source>
        <dbReference type="PROSITE-ProRule" id="PRU01373"/>
    </source>
</evidence>
<evidence type="ECO:0000313" key="13">
    <source>
        <dbReference type="Proteomes" id="UP000294547"/>
    </source>
</evidence>
<dbReference type="GO" id="GO:0016757">
    <property type="term" value="F:glycosyltransferase activity"/>
    <property type="evidence" value="ECO:0007669"/>
    <property type="project" value="UniProtKB-KW"/>
</dbReference>
<dbReference type="GO" id="GO:0071555">
    <property type="term" value="P:cell wall organization"/>
    <property type="evidence" value="ECO:0007669"/>
    <property type="project" value="UniProtKB-UniRule"/>
</dbReference>
<dbReference type="GO" id="GO:0071972">
    <property type="term" value="F:peptidoglycan L,D-transpeptidase activity"/>
    <property type="evidence" value="ECO:0007669"/>
    <property type="project" value="TreeGrafter"/>
</dbReference>
<feature type="signal peptide" evidence="10">
    <location>
        <begin position="1"/>
        <end position="29"/>
    </location>
</feature>
<dbReference type="PROSITE" id="PS52029">
    <property type="entry name" value="LD_TPASE"/>
    <property type="match status" value="1"/>
</dbReference>
<evidence type="ECO:0000313" key="12">
    <source>
        <dbReference type="EMBL" id="TDP83479.1"/>
    </source>
</evidence>
<dbReference type="SUPFAM" id="SSF141523">
    <property type="entry name" value="L,D-transpeptidase catalytic domain-like"/>
    <property type="match status" value="1"/>
</dbReference>
<proteinExistence type="inferred from homology"/>
<feature type="chain" id="PRO_5020543613" evidence="10">
    <location>
        <begin position="30"/>
        <end position="230"/>
    </location>
</feature>
<organism evidence="12 13">
    <name type="scientific">Oharaeibacter diazotrophicus</name>
    <dbReference type="NCBI Taxonomy" id="1920512"/>
    <lineage>
        <taxon>Bacteria</taxon>
        <taxon>Pseudomonadati</taxon>
        <taxon>Pseudomonadota</taxon>
        <taxon>Alphaproteobacteria</taxon>
        <taxon>Hyphomicrobiales</taxon>
        <taxon>Pleomorphomonadaceae</taxon>
        <taxon>Oharaeibacter</taxon>
    </lineage>
</organism>
<name>A0A4R6RBN7_9HYPH</name>
<gene>
    <name evidence="12" type="ORF">EDD54_3441</name>
</gene>
<dbReference type="EMBL" id="SNXY01000009">
    <property type="protein sequence ID" value="TDP83479.1"/>
    <property type="molecule type" value="Genomic_DNA"/>
</dbReference>
<dbReference type="Proteomes" id="UP000294547">
    <property type="component" value="Unassembled WGS sequence"/>
</dbReference>
<keyword evidence="5" id="KW-0378">Hydrolase</keyword>
<keyword evidence="3" id="KW-0328">Glycosyltransferase</keyword>
<comment type="pathway">
    <text evidence="1 9">Cell wall biogenesis; peptidoglycan biosynthesis.</text>
</comment>
<protein>
    <submittedName>
        <fullName evidence="12">Lipoprotein-anchoring transpeptidase ErfK/SrfK</fullName>
    </submittedName>
</protein>
<keyword evidence="10" id="KW-0732">Signal</keyword>
<dbReference type="FunFam" id="2.40.440.10:FF:000002">
    <property type="entry name" value="L,D-transpeptidase ErfK/SrfK"/>
    <property type="match status" value="1"/>
</dbReference>
<dbReference type="PANTHER" id="PTHR30582">
    <property type="entry name" value="L,D-TRANSPEPTIDASE"/>
    <property type="match status" value="1"/>
</dbReference>
<feature type="domain" description="L,D-TPase catalytic" evidence="11">
    <location>
        <begin position="93"/>
        <end position="230"/>
    </location>
</feature>
<evidence type="ECO:0000256" key="3">
    <source>
        <dbReference type="ARBA" id="ARBA00022676"/>
    </source>
</evidence>